<evidence type="ECO:0008006" key="3">
    <source>
        <dbReference type="Google" id="ProtNLM"/>
    </source>
</evidence>
<dbReference type="EMBL" id="MU005569">
    <property type="protein sequence ID" value="KAF2692275.1"/>
    <property type="molecule type" value="Genomic_DNA"/>
</dbReference>
<protein>
    <recommendedName>
        <fullName evidence="3">F-box domain-containing protein</fullName>
    </recommendedName>
</protein>
<evidence type="ECO:0000313" key="2">
    <source>
        <dbReference type="Proteomes" id="UP000799291"/>
    </source>
</evidence>
<name>A0A6G1JQ82_9PLEO</name>
<dbReference type="OrthoDB" id="3800559at2759"/>
<evidence type="ECO:0000313" key="1">
    <source>
        <dbReference type="EMBL" id="KAF2692275.1"/>
    </source>
</evidence>
<accession>A0A6G1JQ82</accession>
<gene>
    <name evidence="1" type="ORF">K458DRAFT_449220</name>
</gene>
<keyword evidence="2" id="KW-1185">Reference proteome</keyword>
<dbReference type="Proteomes" id="UP000799291">
    <property type="component" value="Unassembled WGS sequence"/>
</dbReference>
<proteinExistence type="predicted"/>
<sequence>MEGTAHFRLLDQPIELVRHTVEQLHPNDDRKALYNLCLTCRVLRTIAQPGLFIWSEAPLPIRCGEGGEGGKWFERMPAKRGLATFKRSIVQRPDLTSATRDLDLCIEERWENRVDDHEDESLNPRAASEDTGDQVEYQIQPEDNSSFSQAAAESLPTAVDWKVQVRESGFWALLSLLLCRLPNVQHLSYEPLHGYGLPDSSLFTLNHVQPTCLVVLWDRKNVSAEFPLSFLKSFRALKSFTFGAPHMECNYFLPEDLNRALDSQIATLERLYVDLSVCRYDEDIKAHVESGNAATVEHLIEYGSFQRFAKLRCLTIDSVRLGSLQNLPQNIEELLIRDVSNGEVTPRTTLAHFGT</sequence>
<dbReference type="AlphaFoldDB" id="A0A6G1JQ82"/>
<organism evidence="1 2">
    <name type="scientific">Lentithecium fluviatile CBS 122367</name>
    <dbReference type="NCBI Taxonomy" id="1168545"/>
    <lineage>
        <taxon>Eukaryota</taxon>
        <taxon>Fungi</taxon>
        <taxon>Dikarya</taxon>
        <taxon>Ascomycota</taxon>
        <taxon>Pezizomycotina</taxon>
        <taxon>Dothideomycetes</taxon>
        <taxon>Pleosporomycetidae</taxon>
        <taxon>Pleosporales</taxon>
        <taxon>Massarineae</taxon>
        <taxon>Lentitheciaceae</taxon>
        <taxon>Lentithecium</taxon>
    </lineage>
</organism>
<reference evidence="1" key="1">
    <citation type="journal article" date="2020" name="Stud. Mycol.">
        <title>101 Dothideomycetes genomes: a test case for predicting lifestyles and emergence of pathogens.</title>
        <authorList>
            <person name="Haridas S."/>
            <person name="Albert R."/>
            <person name="Binder M."/>
            <person name="Bloem J."/>
            <person name="Labutti K."/>
            <person name="Salamov A."/>
            <person name="Andreopoulos B."/>
            <person name="Baker S."/>
            <person name="Barry K."/>
            <person name="Bills G."/>
            <person name="Bluhm B."/>
            <person name="Cannon C."/>
            <person name="Castanera R."/>
            <person name="Culley D."/>
            <person name="Daum C."/>
            <person name="Ezra D."/>
            <person name="Gonzalez J."/>
            <person name="Henrissat B."/>
            <person name="Kuo A."/>
            <person name="Liang C."/>
            <person name="Lipzen A."/>
            <person name="Lutzoni F."/>
            <person name="Magnuson J."/>
            <person name="Mondo S."/>
            <person name="Nolan M."/>
            <person name="Ohm R."/>
            <person name="Pangilinan J."/>
            <person name="Park H.-J."/>
            <person name="Ramirez L."/>
            <person name="Alfaro M."/>
            <person name="Sun H."/>
            <person name="Tritt A."/>
            <person name="Yoshinaga Y."/>
            <person name="Zwiers L.-H."/>
            <person name="Turgeon B."/>
            <person name="Goodwin S."/>
            <person name="Spatafora J."/>
            <person name="Crous P."/>
            <person name="Grigoriev I."/>
        </authorList>
    </citation>
    <scope>NUCLEOTIDE SEQUENCE</scope>
    <source>
        <strain evidence="1">CBS 122367</strain>
    </source>
</reference>